<reference evidence="2 3" key="1">
    <citation type="submission" date="2019-08" db="EMBL/GenBank/DDBJ databases">
        <title>Whole genome of Aphis craccivora.</title>
        <authorList>
            <person name="Voronova N.V."/>
            <person name="Shulinski R.S."/>
            <person name="Bandarenka Y.V."/>
            <person name="Zhorov D.G."/>
            <person name="Warner D."/>
        </authorList>
    </citation>
    <scope>NUCLEOTIDE SEQUENCE [LARGE SCALE GENOMIC DNA]</scope>
    <source>
        <strain evidence="2">180601</strain>
        <tissue evidence="2">Whole Body</tissue>
    </source>
</reference>
<keyword evidence="1" id="KW-0732">Signal</keyword>
<sequence>MVHVALLAMMLSVYSVIKPPKSGNCSVLEEDTPAISIGGLKDIIKEQNIMSERENKLNKLKPKIDQIVDDGTWDFDDIFQDHNYCQTQESTVFECVIYFQAG</sequence>
<evidence type="ECO:0000313" key="3">
    <source>
        <dbReference type="Proteomes" id="UP000478052"/>
    </source>
</evidence>
<organism evidence="2 3">
    <name type="scientific">Aphis craccivora</name>
    <name type="common">Cowpea aphid</name>
    <dbReference type="NCBI Taxonomy" id="307492"/>
    <lineage>
        <taxon>Eukaryota</taxon>
        <taxon>Metazoa</taxon>
        <taxon>Ecdysozoa</taxon>
        <taxon>Arthropoda</taxon>
        <taxon>Hexapoda</taxon>
        <taxon>Insecta</taxon>
        <taxon>Pterygota</taxon>
        <taxon>Neoptera</taxon>
        <taxon>Paraneoptera</taxon>
        <taxon>Hemiptera</taxon>
        <taxon>Sternorrhyncha</taxon>
        <taxon>Aphidomorpha</taxon>
        <taxon>Aphidoidea</taxon>
        <taxon>Aphididae</taxon>
        <taxon>Aphidini</taxon>
        <taxon>Aphis</taxon>
        <taxon>Aphis</taxon>
    </lineage>
</organism>
<evidence type="ECO:0000313" key="2">
    <source>
        <dbReference type="EMBL" id="KAF0705998.1"/>
    </source>
</evidence>
<keyword evidence="3" id="KW-1185">Reference proteome</keyword>
<feature type="non-terminal residue" evidence="2">
    <location>
        <position position="102"/>
    </location>
</feature>
<dbReference type="AlphaFoldDB" id="A0A6G0VQH5"/>
<dbReference type="Proteomes" id="UP000478052">
    <property type="component" value="Unassembled WGS sequence"/>
</dbReference>
<accession>A0A6G0VQH5</accession>
<feature type="chain" id="PRO_5026080630" evidence="1">
    <location>
        <begin position="16"/>
        <end position="102"/>
    </location>
</feature>
<evidence type="ECO:0000256" key="1">
    <source>
        <dbReference type="SAM" id="SignalP"/>
    </source>
</evidence>
<dbReference type="OrthoDB" id="10467215at2759"/>
<dbReference type="EMBL" id="VUJU01013073">
    <property type="protein sequence ID" value="KAF0705998.1"/>
    <property type="molecule type" value="Genomic_DNA"/>
</dbReference>
<gene>
    <name evidence="2" type="ORF">FWK35_00030552</name>
</gene>
<proteinExistence type="predicted"/>
<protein>
    <submittedName>
        <fullName evidence="2">Uncharacterized protein</fullName>
    </submittedName>
</protein>
<comment type="caution">
    <text evidence="2">The sequence shown here is derived from an EMBL/GenBank/DDBJ whole genome shotgun (WGS) entry which is preliminary data.</text>
</comment>
<feature type="signal peptide" evidence="1">
    <location>
        <begin position="1"/>
        <end position="15"/>
    </location>
</feature>
<name>A0A6G0VQH5_APHCR</name>